<gene>
    <name evidence="2" type="ORF">FKR81_42625</name>
</gene>
<evidence type="ECO:0000256" key="1">
    <source>
        <dbReference type="SAM" id="Phobius"/>
    </source>
</evidence>
<evidence type="ECO:0000313" key="2">
    <source>
        <dbReference type="EMBL" id="TWP43326.1"/>
    </source>
</evidence>
<dbReference type="CDD" id="cd07328">
    <property type="entry name" value="M48_Ste24p_like"/>
    <property type="match status" value="1"/>
</dbReference>
<accession>A0A563EEF4</accession>
<dbReference type="OrthoDB" id="155290at2"/>
<organism evidence="2 3">
    <name type="scientific">Lentzea tibetensis</name>
    <dbReference type="NCBI Taxonomy" id="2591470"/>
    <lineage>
        <taxon>Bacteria</taxon>
        <taxon>Bacillati</taxon>
        <taxon>Actinomycetota</taxon>
        <taxon>Actinomycetes</taxon>
        <taxon>Pseudonocardiales</taxon>
        <taxon>Pseudonocardiaceae</taxon>
        <taxon>Lentzea</taxon>
    </lineage>
</organism>
<keyword evidence="1" id="KW-1133">Transmembrane helix</keyword>
<feature type="transmembrane region" description="Helical" evidence="1">
    <location>
        <begin position="37"/>
        <end position="62"/>
    </location>
</feature>
<dbReference type="Proteomes" id="UP000316639">
    <property type="component" value="Unassembled WGS sequence"/>
</dbReference>
<reference evidence="2 3" key="1">
    <citation type="submission" date="2019-07" db="EMBL/GenBank/DDBJ databases">
        <title>Lentzea xizangensis sp. nov., isolated from Qinghai-Tibetan Plateau Soils.</title>
        <authorList>
            <person name="Huang J."/>
        </authorList>
    </citation>
    <scope>NUCLEOTIDE SEQUENCE [LARGE SCALE GENOMIC DNA]</scope>
    <source>
        <strain evidence="2 3">FXJ1.1311</strain>
    </source>
</reference>
<name>A0A563EEF4_9PSEU</name>
<dbReference type="AlphaFoldDB" id="A0A563EEF4"/>
<dbReference type="EMBL" id="VOBR01000067">
    <property type="protein sequence ID" value="TWP43326.1"/>
    <property type="molecule type" value="Genomic_DNA"/>
</dbReference>
<proteinExistence type="predicted"/>
<keyword evidence="1" id="KW-0812">Transmembrane</keyword>
<keyword evidence="1" id="KW-0472">Membrane</keyword>
<comment type="caution">
    <text evidence="2">The sequence shown here is derived from an EMBL/GenBank/DDBJ whole genome shotgun (WGS) entry which is preliminary data.</text>
</comment>
<sequence>MRAVLALGTLAAFFAVTGVFSLGMTVAAVWLCIQGLYFAGLWAGVFAFAFGASTLWSAWVVFRHQPEPEPHAVLLTREAQPELWQLVDEVAAVAGTRGVEEIRLVLDGGSGVEQRRGLRWLELGLPVVAGLNVSELRALLASQFSYLDGGGSRLAALAYRAKLRLDGVAGLEGFSYTGTRAFASVYARVAAPIADDRERHANERATAAGSPGITQRTAHALPSVLRLWSDFRDTFLLLAEQAGRTPPVLAGFLAYLDHPSRNGGPCDSCEALAREDGVPRDERLVWMVLNGAENAAQQLLPPRPFAEWQEIVELAGPVHTHRYAVALEHAGRVSGIGSSLGNVLDALTRGELRRLTGETVDLSLSREEADRAAVETVTELLAFTVVHRLVMAGQVKLELDWGGVFALRVPQGGVVHPEELVAPAVRDPALVPQLRAHLQVMGVDGL</sequence>
<evidence type="ECO:0000313" key="3">
    <source>
        <dbReference type="Proteomes" id="UP000316639"/>
    </source>
</evidence>
<keyword evidence="3" id="KW-1185">Reference proteome</keyword>
<dbReference type="RefSeq" id="WP_146361244.1">
    <property type="nucleotide sequence ID" value="NZ_VOBR01000067.1"/>
</dbReference>
<protein>
    <submittedName>
        <fullName evidence="2">Uncharacterized protein</fullName>
    </submittedName>
</protein>